<feature type="region of interest" description="Disordered" evidence="1">
    <location>
        <begin position="91"/>
        <end position="126"/>
    </location>
</feature>
<gene>
    <name evidence="3" type="ORF">Slati_2140700</name>
</gene>
<name>A0AAW2WVQ2_9LAMI</name>
<evidence type="ECO:0000256" key="1">
    <source>
        <dbReference type="SAM" id="MobiDB-lite"/>
    </source>
</evidence>
<dbReference type="InterPro" id="IPR013103">
    <property type="entry name" value="RVT_2"/>
</dbReference>
<evidence type="ECO:0000313" key="3">
    <source>
        <dbReference type="EMBL" id="KAL0444180.1"/>
    </source>
</evidence>
<dbReference type="CDD" id="cd09272">
    <property type="entry name" value="RNase_HI_RT_Ty1"/>
    <property type="match status" value="1"/>
</dbReference>
<reference evidence="3" key="2">
    <citation type="journal article" date="2024" name="Plant">
        <title>Genomic evolution and insights into agronomic trait innovations of Sesamum species.</title>
        <authorList>
            <person name="Miao H."/>
            <person name="Wang L."/>
            <person name="Qu L."/>
            <person name="Liu H."/>
            <person name="Sun Y."/>
            <person name="Le M."/>
            <person name="Wang Q."/>
            <person name="Wei S."/>
            <person name="Zheng Y."/>
            <person name="Lin W."/>
            <person name="Duan Y."/>
            <person name="Cao H."/>
            <person name="Xiong S."/>
            <person name="Wang X."/>
            <person name="Wei L."/>
            <person name="Li C."/>
            <person name="Ma Q."/>
            <person name="Ju M."/>
            <person name="Zhao R."/>
            <person name="Li G."/>
            <person name="Mu C."/>
            <person name="Tian Q."/>
            <person name="Mei H."/>
            <person name="Zhang T."/>
            <person name="Gao T."/>
            <person name="Zhang H."/>
        </authorList>
    </citation>
    <scope>NUCLEOTIDE SEQUENCE</scope>
    <source>
        <strain evidence="3">KEN1</strain>
    </source>
</reference>
<proteinExistence type="predicted"/>
<comment type="caution">
    <text evidence="3">The sequence shown here is derived from an EMBL/GenBank/DDBJ whole genome shotgun (WGS) entry which is preliminary data.</text>
</comment>
<dbReference type="PANTHER" id="PTHR11439:SF470">
    <property type="entry name" value="CYSTEINE-RICH RLK (RECEPTOR-LIKE PROTEIN KINASE) 8"/>
    <property type="match status" value="1"/>
</dbReference>
<evidence type="ECO:0000259" key="2">
    <source>
        <dbReference type="Pfam" id="PF07727"/>
    </source>
</evidence>
<dbReference type="EMBL" id="JACGWN010000007">
    <property type="protein sequence ID" value="KAL0444180.1"/>
    <property type="molecule type" value="Genomic_DNA"/>
</dbReference>
<sequence length="443" mass="49645">MGGLRENTDTYLMLPEPYYFKPLCLSNFGGDLILTATFLINRTPTKLLDWETPMKNSMGATSNTHPLRVLPLYLDYHSAPSSEHVAISTVVEPPTKPPTSNNQPVDSPVPTSPPLRRSYRQKHKEPKSFSEVVKHVEWRDAMQTEIDALEHNHTWKFTSLPAGKHHIGCKWVFKTKLRADGTVKRYKERLVGKGFNQIEGVDCIDNFSLVANSVTTVNDYLHSLFTIKDIGKARNSVGIYVAKIKYVMGIIKDTGLTKGKTTSTPFPLDLKLSDDYGALLSNPDSYRRFKVVTMGFCIFLGDAVLSWKTKKQSTVSRSTAEAEYRSMAASVCELHWISYFLSDLGVSLKLPIRLFCDNQATLHIMANPVFHERTKHIKLHCRVVRDAYKEGFIAPSHIRSSSQTADLFTKVHSLKIFASLLSKLGLVSMVPSPTCGGAVEYQA</sequence>
<feature type="domain" description="Reverse transcriptase Ty1/copia-type" evidence="2">
    <location>
        <begin position="152"/>
        <end position="212"/>
    </location>
</feature>
<accession>A0AAW2WVQ2</accession>
<protein>
    <submittedName>
        <fullName evidence="3">Retrovirus-related Pol polyprotein from transposon RE2</fullName>
    </submittedName>
</protein>
<reference evidence="3" key="1">
    <citation type="submission" date="2020-06" db="EMBL/GenBank/DDBJ databases">
        <authorList>
            <person name="Li T."/>
            <person name="Hu X."/>
            <person name="Zhang T."/>
            <person name="Song X."/>
            <person name="Zhang H."/>
            <person name="Dai N."/>
            <person name="Sheng W."/>
            <person name="Hou X."/>
            <person name="Wei L."/>
        </authorList>
    </citation>
    <scope>NUCLEOTIDE SEQUENCE</scope>
    <source>
        <strain evidence="3">KEN1</strain>
        <tissue evidence="3">Leaf</tissue>
    </source>
</reference>
<dbReference type="AlphaFoldDB" id="A0AAW2WVQ2"/>
<dbReference type="Pfam" id="PF07727">
    <property type="entry name" value="RVT_2"/>
    <property type="match status" value="1"/>
</dbReference>
<organism evidence="3">
    <name type="scientific">Sesamum latifolium</name>
    <dbReference type="NCBI Taxonomy" id="2727402"/>
    <lineage>
        <taxon>Eukaryota</taxon>
        <taxon>Viridiplantae</taxon>
        <taxon>Streptophyta</taxon>
        <taxon>Embryophyta</taxon>
        <taxon>Tracheophyta</taxon>
        <taxon>Spermatophyta</taxon>
        <taxon>Magnoliopsida</taxon>
        <taxon>eudicotyledons</taxon>
        <taxon>Gunneridae</taxon>
        <taxon>Pentapetalae</taxon>
        <taxon>asterids</taxon>
        <taxon>lamiids</taxon>
        <taxon>Lamiales</taxon>
        <taxon>Pedaliaceae</taxon>
        <taxon>Sesamum</taxon>
    </lineage>
</organism>
<dbReference type="PANTHER" id="PTHR11439">
    <property type="entry name" value="GAG-POL-RELATED RETROTRANSPOSON"/>
    <property type="match status" value="1"/>
</dbReference>